<dbReference type="PANTHER" id="PTHR13376">
    <property type="entry name" value="INTRAFLAGELLAR TRANSPORT PROTEIN 46 HOMOLOG"/>
    <property type="match status" value="1"/>
</dbReference>
<protein>
    <recommendedName>
        <fullName evidence="3">Intraflagellar transport protein 46 homolog</fullName>
    </recommendedName>
</protein>
<dbReference type="GO" id="GO:0005815">
    <property type="term" value="C:microtubule organizing center"/>
    <property type="evidence" value="ECO:0007669"/>
    <property type="project" value="TreeGrafter"/>
</dbReference>
<gene>
    <name evidence="9" type="ORF">APLA_LOCUS12891</name>
</gene>
<sequence>MYDETVNVVDAKEIDSPSSEEEVVKATMSKFNPPVRHTARHDFDDTDTETESEPEKFLDNGSGEDQFDSKSQTSEKSPEEVQKPVPKVSSGRKPVRKRAESSHSDTDSLDLEPERPEPVLGSGRKRAGVVIPAEGAYDPKLFQDLKVPADMENIFQYIMKYTPQKIDIDFKLQPFVQEYVPAVGDIDAFIKVTTPPCNVRSAPLTDHVLEHIDNLGLTVLDEPAAEQSDSALLHLQLRAISKTSSAKGTVLTKKIENAEKNSKAIERWIKDVSELHLSKPAPTVAYNHKMPDIDTLMEEWPEPMEETLNEMGFPPAALDCSLSQYVDLVCGIFDIPVGGDTLNERIQALHLLFSLYSAVKNSQLYAEREKETSDSNV</sequence>
<keyword evidence="5" id="KW-0969">Cilium</keyword>
<evidence type="ECO:0000256" key="7">
    <source>
        <dbReference type="ARBA" id="ARBA00023273"/>
    </source>
</evidence>
<dbReference type="OrthoDB" id="8062865at2759"/>
<dbReference type="GO" id="GO:0031514">
    <property type="term" value="C:motile cilium"/>
    <property type="evidence" value="ECO:0007669"/>
    <property type="project" value="TreeGrafter"/>
</dbReference>
<keyword evidence="4" id="KW-0963">Cytoplasm</keyword>
<evidence type="ECO:0000313" key="9">
    <source>
        <dbReference type="EMBL" id="CAB3249441.1"/>
    </source>
</evidence>
<dbReference type="InterPro" id="IPR022088">
    <property type="entry name" value="Intraflagellar_transp_cmplxB"/>
</dbReference>
<dbReference type="Proteomes" id="UP000494256">
    <property type="component" value="Unassembled WGS sequence"/>
</dbReference>
<evidence type="ECO:0000256" key="8">
    <source>
        <dbReference type="SAM" id="MobiDB-lite"/>
    </source>
</evidence>
<name>A0A8S1AU71_ARCPL</name>
<evidence type="ECO:0000313" key="10">
    <source>
        <dbReference type="Proteomes" id="UP000494256"/>
    </source>
</evidence>
<dbReference type="EMBL" id="CADEBD010000344">
    <property type="protein sequence ID" value="CAB3249441.1"/>
    <property type="molecule type" value="Genomic_DNA"/>
</dbReference>
<dbReference type="GO" id="GO:0060271">
    <property type="term" value="P:cilium assembly"/>
    <property type="evidence" value="ECO:0007669"/>
    <property type="project" value="TreeGrafter"/>
</dbReference>
<organism evidence="9 10">
    <name type="scientific">Arctia plantaginis</name>
    <name type="common">Wood tiger moth</name>
    <name type="synonym">Phalaena plantaginis</name>
    <dbReference type="NCBI Taxonomy" id="874455"/>
    <lineage>
        <taxon>Eukaryota</taxon>
        <taxon>Metazoa</taxon>
        <taxon>Ecdysozoa</taxon>
        <taxon>Arthropoda</taxon>
        <taxon>Hexapoda</taxon>
        <taxon>Insecta</taxon>
        <taxon>Pterygota</taxon>
        <taxon>Neoptera</taxon>
        <taxon>Endopterygota</taxon>
        <taxon>Lepidoptera</taxon>
        <taxon>Glossata</taxon>
        <taxon>Ditrysia</taxon>
        <taxon>Noctuoidea</taxon>
        <taxon>Erebidae</taxon>
        <taxon>Arctiinae</taxon>
        <taxon>Arctia</taxon>
    </lineage>
</organism>
<evidence type="ECO:0000256" key="3">
    <source>
        <dbReference type="ARBA" id="ARBA00017206"/>
    </source>
</evidence>
<feature type="compositionally biased region" description="Basic and acidic residues" evidence="8">
    <location>
        <begin position="97"/>
        <end position="117"/>
    </location>
</feature>
<keyword evidence="7" id="KW-0966">Cell projection</keyword>
<reference evidence="9 10" key="1">
    <citation type="submission" date="2020-04" db="EMBL/GenBank/DDBJ databases">
        <authorList>
            <person name="Wallbank WR R."/>
            <person name="Pardo Diaz C."/>
            <person name="Kozak K."/>
            <person name="Martin S."/>
            <person name="Jiggins C."/>
            <person name="Moest M."/>
            <person name="Warren A I."/>
            <person name="Byers J.R.P. K."/>
            <person name="Montejo-Kovacevich G."/>
            <person name="Yen C E."/>
        </authorList>
    </citation>
    <scope>NUCLEOTIDE SEQUENCE [LARGE SCALE GENOMIC DNA]</scope>
</reference>
<comment type="similarity">
    <text evidence="2">Belongs to the IFT46 family.</text>
</comment>
<dbReference type="AlphaFoldDB" id="A0A8S1AU71"/>
<comment type="caution">
    <text evidence="9">The sequence shown here is derived from an EMBL/GenBank/DDBJ whole genome shotgun (WGS) entry which is preliminary data.</text>
</comment>
<evidence type="ECO:0000256" key="1">
    <source>
        <dbReference type="ARBA" id="ARBA00004120"/>
    </source>
</evidence>
<dbReference type="Pfam" id="PF12317">
    <property type="entry name" value="IFT46_B_C"/>
    <property type="match status" value="1"/>
</dbReference>
<proteinExistence type="inferred from homology"/>
<evidence type="ECO:0000256" key="5">
    <source>
        <dbReference type="ARBA" id="ARBA00023069"/>
    </source>
</evidence>
<dbReference type="GO" id="GO:0030992">
    <property type="term" value="C:intraciliary transport particle B"/>
    <property type="evidence" value="ECO:0007669"/>
    <property type="project" value="TreeGrafter"/>
</dbReference>
<evidence type="ECO:0000256" key="2">
    <source>
        <dbReference type="ARBA" id="ARBA00007700"/>
    </source>
</evidence>
<dbReference type="GO" id="GO:0042073">
    <property type="term" value="P:intraciliary transport"/>
    <property type="evidence" value="ECO:0007669"/>
    <property type="project" value="InterPro"/>
</dbReference>
<evidence type="ECO:0000256" key="4">
    <source>
        <dbReference type="ARBA" id="ARBA00022490"/>
    </source>
</evidence>
<comment type="subcellular location">
    <subcellularLocation>
        <location evidence="1">Cytoplasm</location>
        <location evidence="1">Cytoskeleton</location>
        <location evidence="1">Cilium basal body</location>
    </subcellularLocation>
</comment>
<keyword evidence="6" id="KW-0206">Cytoskeleton</keyword>
<dbReference type="PANTHER" id="PTHR13376:SF0">
    <property type="entry name" value="INTRAFLAGELLAR TRANSPORT PROTEIN 46 HOMOLOG"/>
    <property type="match status" value="1"/>
</dbReference>
<evidence type="ECO:0000256" key="6">
    <source>
        <dbReference type="ARBA" id="ARBA00023212"/>
    </source>
</evidence>
<feature type="region of interest" description="Disordered" evidence="8">
    <location>
        <begin position="1"/>
        <end position="123"/>
    </location>
</feature>
<accession>A0A8S1AU71</accession>